<accession>A0AAJ0DMF6</accession>
<sequence length="90" mass="10127">MAHSGKTAAAHQVPVAMDDGHDEGFYNDKKTNEADRLDMWRLNKPQEMKRNFGSITMFGFSVILMASWEGILSKQVDQYSSASRLPSYPS</sequence>
<dbReference type="Proteomes" id="UP001271007">
    <property type="component" value="Unassembled WGS sequence"/>
</dbReference>
<keyword evidence="2" id="KW-1133">Transmembrane helix</keyword>
<reference evidence="3" key="1">
    <citation type="submission" date="2023-04" db="EMBL/GenBank/DDBJ databases">
        <title>Black Yeasts Isolated from many extreme environments.</title>
        <authorList>
            <person name="Coleine C."/>
            <person name="Stajich J.E."/>
            <person name="Selbmann L."/>
        </authorList>
    </citation>
    <scope>NUCLEOTIDE SEQUENCE</scope>
    <source>
        <strain evidence="3">CCFEE 5312</strain>
    </source>
</reference>
<proteinExistence type="predicted"/>
<feature type="compositionally biased region" description="Basic and acidic residues" evidence="1">
    <location>
        <begin position="18"/>
        <end position="29"/>
    </location>
</feature>
<dbReference type="EMBL" id="JAWDJX010000017">
    <property type="protein sequence ID" value="KAK3053168.1"/>
    <property type="molecule type" value="Genomic_DNA"/>
</dbReference>
<dbReference type="AlphaFoldDB" id="A0AAJ0DMF6"/>
<keyword evidence="4" id="KW-1185">Reference proteome</keyword>
<protein>
    <submittedName>
        <fullName evidence="3">Uncharacterized protein</fullName>
    </submittedName>
</protein>
<feature type="transmembrane region" description="Helical" evidence="2">
    <location>
        <begin position="51"/>
        <end position="71"/>
    </location>
</feature>
<feature type="region of interest" description="Disordered" evidence="1">
    <location>
        <begin position="1"/>
        <end position="29"/>
    </location>
</feature>
<gene>
    <name evidence="3" type="ORF">LTR09_005794</name>
</gene>
<keyword evidence="2" id="KW-0812">Transmembrane</keyword>
<evidence type="ECO:0000313" key="4">
    <source>
        <dbReference type="Proteomes" id="UP001271007"/>
    </source>
</evidence>
<organism evidence="3 4">
    <name type="scientific">Extremus antarcticus</name>
    <dbReference type="NCBI Taxonomy" id="702011"/>
    <lineage>
        <taxon>Eukaryota</taxon>
        <taxon>Fungi</taxon>
        <taxon>Dikarya</taxon>
        <taxon>Ascomycota</taxon>
        <taxon>Pezizomycotina</taxon>
        <taxon>Dothideomycetes</taxon>
        <taxon>Dothideomycetidae</taxon>
        <taxon>Mycosphaerellales</taxon>
        <taxon>Extremaceae</taxon>
        <taxon>Extremus</taxon>
    </lineage>
</organism>
<evidence type="ECO:0000256" key="1">
    <source>
        <dbReference type="SAM" id="MobiDB-lite"/>
    </source>
</evidence>
<evidence type="ECO:0000256" key="2">
    <source>
        <dbReference type="SAM" id="Phobius"/>
    </source>
</evidence>
<name>A0AAJ0DMF6_9PEZI</name>
<evidence type="ECO:0000313" key="3">
    <source>
        <dbReference type="EMBL" id="KAK3053168.1"/>
    </source>
</evidence>
<comment type="caution">
    <text evidence="3">The sequence shown here is derived from an EMBL/GenBank/DDBJ whole genome shotgun (WGS) entry which is preliminary data.</text>
</comment>
<keyword evidence="2" id="KW-0472">Membrane</keyword>